<dbReference type="Gene3D" id="3.50.40.10">
    <property type="entry name" value="Phenylalanyl-trna Synthetase, Chain B, domain 3"/>
    <property type="match status" value="1"/>
</dbReference>
<dbReference type="InterPro" id="IPR045060">
    <property type="entry name" value="Phe-tRNA-ligase_IIc_bsu"/>
</dbReference>
<evidence type="ECO:0000313" key="20">
    <source>
        <dbReference type="EMBL" id="GBG96265.1"/>
    </source>
</evidence>
<keyword evidence="5 16" id="KW-0820">tRNA-binding</keyword>
<dbReference type="OrthoDB" id="9805455at2"/>
<evidence type="ECO:0000256" key="4">
    <source>
        <dbReference type="ARBA" id="ARBA00022490"/>
    </source>
</evidence>
<comment type="caution">
    <text evidence="20">The sequence shown here is derived from an EMBL/GenBank/DDBJ whole genome shotgun (WGS) entry which is preliminary data.</text>
</comment>
<comment type="catalytic activity">
    <reaction evidence="14 15">
        <text>tRNA(Phe) + L-phenylalanine + ATP = L-phenylalanyl-tRNA(Phe) + AMP + diphosphate + H(+)</text>
        <dbReference type="Rhea" id="RHEA:19413"/>
        <dbReference type="Rhea" id="RHEA-COMP:9668"/>
        <dbReference type="Rhea" id="RHEA-COMP:9699"/>
        <dbReference type="ChEBI" id="CHEBI:15378"/>
        <dbReference type="ChEBI" id="CHEBI:30616"/>
        <dbReference type="ChEBI" id="CHEBI:33019"/>
        <dbReference type="ChEBI" id="CHEBI:58095"/>
        <dbReference type="ChEBI" id="CHEBI:78442"/>
        <dbReference type="ChEBI" id="CHEBI:78531"/>
        <dbReference type="ChEBI" id="CHEBI:456215"/>
        <dbReference type="EC" id="6.1.1.20"/>
    </reaction>
</comment>
<dbReference type="PROSITE" id="PS51483">
    <property type="entry name" value="B5"/>
    <property type="match status" value="1"/>
</dbReference>
<organism evidence="20 21">
    <name type="scientific">Lactococcus termiticola</name>
    <dbReference type="NCBI Taxonomy" id="2169526"/>
    <lineage>
        <taxon>Bacteria</taxon>
        <taxon>Bacillati</taxon>
        <taxon>Bacillota</taxon>
        <taxon>Bacilli</taxon>
        <taxon>Lactobacillales</taxon>
        <taxon>Streptococcaceae</taxon>
        <taxon>Lactococcus</taxon>
    </lineage>
</organism>
<name>A0A2R5HG16_9LACT</name>
<dbReference type="Pfam" id="PF03484">
    <property type="entry name" value="B5"/>
    <property type="match status" value="1"/>
</dbReference>
<evidence type="ECO:0000256" key="11">
    <source>
        <dbReference type="ARBA" id="ARBA00022884"/>
    </source>
</evidence>
<dbReference type="EMBL" id="BFFO01000002">
    <property type="protein sequence ID" value="GBG96265.1"/>
    <property type="molecule type" value="Genomic_DNA"/>
</dbReference>
<keyword evidence="4 15" id="KW-0963">Cytoplasm</keyword>
<dbReference type="InterPro" id="IPR033714">
    <property type="entry name" value="tRNA_bind_bactPheRS"/>
</dbReference>
<evidence type="ECO:0000256" key="2">
    <source>
        <dbReference type="ARBA" id="ARBA00008653"/>
    </source>
</evidence>
<dbReference type="InterPro" id="IPR009061">
    <property type="entry name" value="DNA-bd_dom_put_sf"/>
</dbReference>
<evidence type="ECO:0000256" key="9">
    <source>
        <dbReference type="ARBA" id="ARBA00022840"/>
    </source>
</evidence>
<keyword evidence="7 15" id="KW-0479">Metal-binding</keyword>
<comment type="subunit">
    <text evidence="3 15">Tetramer of two alpha and two beta subunits.</text>
</comment>
<dbReference type="GO" id="GO:0140096">
    <property type="term" value="F:catalytic activity, acting on a protein"/>
    <property type="evidence" value="ECO:0007669"/>
    <property type="project" value="UniProtKB-ARBA"/>
</dbReference>
<protein>
    <recommendedName>
        <fullName evidence="15">Phenylalanine--tRNA ligase beta subunit</fullName>
        <ecNumber evidence="15">6.1.1.20</ecNumber>
    </recommendedName>
    <alternativeName>
        <fullName evidence="15">Phenylalanyl-tRNA synthetase beta subunit</fullName>
        <shortName evidence="15">PheRS</shortName>
    </alternativeName>
</protein>
<dbReference type="GO" id="GO:0005524">
    <property type="term" value="F:ATP binding"/>
    <property type="evidence" value="ECO:0007669"/>
    <property type="project" value="UniProtKB-UniRule"/>
</dbReference>
<comment type="similarity">
    <text evidence="2 15">Belongs to the phenylalanyl-tRNA synthetase beta subunit family. Type 1 subfamily.</text>
</comment>
<dbReference type="InterPro" id="IPR041616">
    <property type="entry name" value="PheRS_beta_core"/>
</dbReference>
<keyword evidence="12 15" id="KW-0648">Protein biosynthesis</keyword>
<dbReference type="FunFam" id="3.30.930.10:FF:000022">
    <property type="entry name" value="Phenylalanine--tRNA ligase beta subunit"/>
    <property type="match status" value="1"/>
</dbReference>
<sequence length="803" mass="88410">MLVSYKWLKTLVPELTASAKELEEKMSTSGIEVEGVEIPGEGLSKLVVGEIISSEDIPETHLHITMVNVGSEINDGEPLQIVCGAPNVRVGMKSIVALVGARIADNYKIKKGKIRGVESLGMLCALDEIGIPESVNPMKHEDGIFEMPADAVIGDSVLPYLDMDDEIIELSITPNRADALSMRGAAHEVAAIYDKTVQFDSKTLTESAEKTADKIAVKVESEKVPTYKIRLIENVKIAPSPLWLQNTLRNAGIRPINNVVDVTNYVLLYFGQPLHSFDFDKFGSNEILVRQAKAGEKMKTLDDVERELSEEDIVITSNGRPIALGGVMGGLDSEITDGTTTVALEAALFDGTSIRKTSQKFALRSEASSRFEKGINEGTVREALDYAAAMIAELAGGQVLSGVVESNDYQPSLHKVSISLEKVNDALGTSLSKEEVFKIFEQLGFDTTEVNGNFECIIPSRRWDIAIEADLVEEVARIYGYDRLPNTLPAGDNIGELTPMQKFRREMRAKLEGSGLSEVIGYSLVSADKALEFVPQDFPTTSLMLPMTEDHQTLRVNMHSGLLDIIAYNQNRKHDDVAIYEIGNVFHPALEGESRPNEVENLSFAISGNIEEKTYSQNAVPVDFYYAKGIVEELLADYENVSFVAFSENPALHPGRTAMVQLDGESIGFVGQIHPSMAKKYGISETYVAGLDMDKLLAKKPDQVVFTDIPKIPAVSRDMALLVDEEKSHAEIVRVIKESRVKSLIKTELFDLYQGANLPDGKKSMGYRLTFQNREATMTDEEISNAMTKISRNLEEKLGIEIR</sequence>
<evidence type="ECO:0000256" key="3">
    <source>
        <dbReference type="ARBA" id="ARBA00011209"/>
    </source>
</evidence>
<dbReference type="GO" id="GO:0016740">
    <property type="term" value="F:transferase activity"/>
    <property type="evidence" value="ECO:0007669"/>
    <property type="project" value="UniProtKB-ARBA"/>
</dbReference>
<dbReference type="InterPro" id="IPR005146">
    <property type="entry name" value="B3/B4_tRNA-bd"/>
</dbReference>
<dbReference type="InterPro" id="IPR036690">
    <property type="entry name" value="Fdx_antiC-bd_sf"/>
</dbReference>
<dbReference type="InterPro" id="IPR004532">
    <property type="entry name" value="Phe-tRNA-ligase_IIc_bsu_bact"/>
</dbReference>
<evidence type="ECO:0000256" key="5">
    <source>
        <dbReference type="ARBA" id="ARBA00022555"/>
    </source>
</evidence>
<comment type="subcellular location">
    <subcellularLocation>
        <location evidence="1 15">Cytoplasm</location>
    </subcellularLocation>
</comment>
<dbReference type="GO" id="GO:0004826">
    <property type="term" value="F:phenylalanine-tRNA ligase activity"/>
    <property type="evidence" value="ECO:0007669"/>
    <property type="project" value="UniProtKB-UniRule"/>
</dbReference>
<dbReference type="FunFam" id="3.30.56.10:FF:000002">
    <property type="entry name" value="Phenylalanine--tRNA ligase beta subunit"/>
    <property type="match status" value="1"/>
</dbReference>
<dbReference type="Gene3D" id="2.40.50.140">
    <property type="entry name" value="Nucleic acid-binding proteins"/>
    <property type="match status" value="1"/>
</dbReference>
<dbReference type="NCBIfam" id="NF045760">
    <property type="entry name" value="YtpR"/>
    <property type="match status" value="1"/>
</dbReference>
<evidence type="ECO:0000256" key="6">
    <source>
        <dbReference type="ARBA" id="ARBA00022598"/>
    </source>
</evidence>
<dbReference type="SMART" id="SM00874">
    <property type="entry name" value="B5"/>
    <property type="match status" value="1"/>
</dbReference>
<feature type="binding site" evidence="15">
    <location>
        <position position="470"/>
    </location>
    <ligand>
        <name>Mg(2+)</name>
        <dbReference type="ChEBI" id="CHEBI:18420"/>
        <note>shared with alpha subunit</note>
    </ligand>
</feature>
<dbReference type="NCBIfam" id="TIGR00472">
    <property type="entry name" value="pheT_bact"/>
    <property type="match status" value="1"/>
</dbReference>
<dbReference type="SUPFAM" id="SSF50249">
    <property type="entry name" value="Nucleic acid-binding proteins"/>
    <property type="match status" value="1"/>
</dbReference>
<dbReference type="InterPro" id="IPR005121">
    <property type="entry name" value="Fdx_antiC-bd"/>
</dbReference>
<evidence type="ECO:0000259" key="19">
    <source>
        <dbReference type="PROSITE" id="PS51483"/>
    </source>
</evidence>
<evidence type="ECO:0000256" key="1">
    <source>
        <dbReference type="ARBA" id="ARBA00004496"/>
    </source>
</evidence>
<keyword evidence="6 15" id="KW-0436">Ligase</keyword>
<dbReference type="AlphaFoldDB" id="A0A2R5HG16"/>
<dbReference type="FunFam" id="2.40.50.140:FF:000045">
    <property type="entry name" value="Phenylalanine--tRNA ligase beta subunit"/>
    <property type="match status" value="1"/>
</dbReference>
<dbReference type="Gene3D" id="3.30.70.380">
    <property type="entry name" value="Ferrodoxin-fold anticodon-binding domain"/>
    <property type="match status" value="1"/>
</dbReference>
<dbReference type="SMART" id="SM00873">
    <property type="entry name" value="B3_4"/>
    <property type="match status" value="1"/>
</dbReference>
<keyword evidence="21" id="KW-1185">Reference proteome</keyword>
<dbReference type="EC" id="6.1.1.20" evidence="15"/>
<dbReference type="Proteomes" id="UP000245021">
    <property type="component" value="Unassembled WGS sequence"/>
</dbReference>
<dbReference type="GO" id="GO:0009328">
    <property type="term" value="C:phenylalanine-tRNA ligase complex"/>
    <property type="evidence" value="ECO:0007669"/>
    <property type="project" value="TreeGrafter"/>
</dbReference>
<dbReference type="SUPFAM" id="SSF54991">
    <property type="entry name" value="Anticodon-binding domain of PheRS"/>
    <property type="match status" value="1"/>
</dbReference>
<keyword evidence="13 15" id="KW-0030">Aminoacyl-tRNA synthetase</keyword>
<comment type="cofactor">
    <cofactor evidence="15">
        <name>Mg(2+)</name>
        <dbReference type="ChEBI" id="CHEBI:18420"/>
    </cofactor>
    <text evidence="15">Binds 2 magnesium ions per tetramer.</text>
</comment>
<evidence type="ECO:0000256" key="15">
    <source>
        <dbReference type="HAMAP-Rule" id="MF_00283"/>
    </source>
</evidence>
<keyword evidence="8 15" id="KW-0547">Nucleotide-binding</keyword>
<dbReference type="SUPFAM" id="SSF56037">
    <property type="entry name" value="PheT/TilS domain"/>
    <property type="match status" value="1"/>
</dbReference>
<dbReference type="InterPro" id="IPR002547">
    <property type="entry name" value="tRNA-bd_dom"/>
</dbReference>
<dbReference type="RefSeq" id="WP_109245255.1">
    <property type="nucleotide sequence ID" value="NZ_BFFO01000002.1"/>
</dbReference>
<dbReference type="FunFam" id="3.30.70.380:FF:000001">
    <property type="entry name" value="Phenylalanine--tRNA ligase beta subunit"/>
    <property type="match status" value="1"/>
</dbReference>
<dbReference type="CDD" id="cd00769">
    <property type="entry name" value="PheRS_beta_core"/>
    <property type="match status" value="1"/>
</dbReference>
<keyword evidence="10 15" id="KW-0460">Magnesium</keyword>
<dbReference type="GO" id="GO:0000049">
    <property type="term" value="F:tRNA binding"/>
    <property type="evidence" value="ECO:0007669"/>
    <property type="project" value="UniProtKB-UniRule"/>
</dbReference>
<dbReference type="SUPFAM" id="SSF55681">
    <property type="entry name" value="Class II aaRS and biotin synthetases"/>
    <property type="match status" value="1"/>
</dbReference>
<dbReference type="PROSITE" id="PS50886">
    <property type="entry name" value="TRBD"/>
    <property type="match status" value="1"/>
</dbReference>
<dbReference type="Pfam" id="PF01588">
    <property type="entry name" value="tRNA_bind"/>
    <property type="match status" value="1"/>
</dbReference>
<evidence type="ECO:0000256" key="7">
    <source>
        <dbReference type="ARBA" id="ARBA00022723"/>
    </source>
</evidence>
<feature type="binding site" evidence="15">
    <location>
        <position position="473"/>
    </location>
    <ligand>
        <name>Mg(2+)</name>
        <dbReference type="ChEBI" id="CHEBI:18420"/>
        <note>shared with alpha subunit</note>
    </ligand>
</feature>
<feature type="domain" description="TRNA-binding" evidence="17">
    <location>
        <begin position="40"/>
        <end position="158"/>
    </location>
</feature>
<dbReference type="Gene3D" id="3.30.930.10">
    <property type="entry name" value="Bira Bifunctional Protein, Domain 2"/>
    <property type="match status" value="1"/>
</dbReference>
<dbReference type="FunFam" id="3.50.40.10:FF:000001">
    <property type="entry name" value="Phenylalanine--tRNA ligase beta subunit"/>
    <property type="match status" value="1"/>
</dbReference>
<evidence type="ECO:0000256" key="8">
    <source>
        <dbReference type="ARBA" id="ARBA00022741"/>
    </source>
</evidence>
<dbReference type="PANTHER" id="PTHR10947">
    <property type="entry name" value="PHENYLALANYL-TRNA SYNTHETASE BETA CHAIN AND LEUCINE-RICH REPEAT-CONTAINING PROTEIN 47"/>
    <property type="match status" value="1"/>
</dbReference>
<evidence type="ECO:0000313" key="21">
    <source>
        <dbReference type="Proteomes" id="UP000245021"/>
    </source>
</evidence>
<dbReference type="PANTHER" id="PTHR10947:SF0">
    <property type="entry name" value="PHENYLALANINE--TRNA LIGASE BETA SUBUNIT"/>
    <property type="match status" value="1"/>
</dbReference>
<keyword evidence="9 15" id="KW-0067">ATP-binding</keyword>
<feature type="binding site" evidence="15">
    <location>
        <position position="464"/>
    </location>
    <ligand>
        <name>Mg(2+)</name>
        <dbReference type="ChEBI" id="CHEBI:18420"/>
        <note>shared with alpha subunit</note>
    </ligand>
</feature>
<dbReference type="PROSITE" id="PS51447">
    <property type="entry name" value="FDX_ACB"/>
    <property type="match status" value="1"/>
</dbReference>
<evidence type="ECO:0000259" key="17">
    <source>
        <dbReference type="PROSITE" id="PS50886"/>
    </source>
</evidence>
<dbReference type="SMART" id="SM00896">
    <property type="entry name" value="FDX-ACB"/>
    <property type="match status" value="1"/>
</dbReference>
<feature type="binding site" evidence="15">
    <location>
        <position position="474"/>
    </location>
    <ligand>
        <name>Mg(2+)</name>
        <dbReference type="ChEBI" id="CHEBI:18420"/>
        <note>shared with alpha subunit</note>
    </ligand>
</feature>
<dbReference type="Pfam" id="PF17759">
    <property type="entry name" value="tRNA_synthFbeta"/>
    <property type="match status" value="1"/>
</dbReference>
<dbReference type="GO" id="GO:0000287">
    <property type="term" value="F:magnesium ion binding"/>
    <property type="evidence" value="ECO:0007669"/>
    <property type="project" value="UniProtKB-UniRule"/>
</dbReference>
<evidence type="ECO:0000256" key="13">
    <source>
        <dbReference type="ARBA" id="ARBA00023146"/>
    </source>
</evidence>
<gene>
    <name evidence="15 20" type="primary">pheT</name>
    <name evidence="20" type="ORF">NtB2_00376</name>
</gene>
<dbReference type="InterPro" id="IPR020825">
    <property type="entry name" value="Phe-tRNA_synthase-like_B3/B4"/>
</dbReference>
<evidence type="ECO:0000256" key="14">
    <source>
        <dbReference type="ARBA" id="ARBA00049255"/>
    </source>
</evidence>
<accession>A0A2R5HG16</accession>
<reference evidence="20 21" key="1">
    <citation type="journal article" date="2018" name="Genome Announc.">
        <title>Draft Genome Sequence of Lactococcus sp. Strain NtB2 (JCM 32569), Isolated from the Gut of the Higher Termite Nasutitermes takasagoensis.</title>
        <authorList>
            <person name="Noda S."/>
            <person name="Aihara C."/>
            <person name="Yuki M."/>
            <person name="Ohkuma M."/>
        </authorList>
    </citation>
    <scope>NUCLEOTIDE SEQUENCE [LARGE SCALE GENOMIC DNA]</scope>
    <source>
        <strain evidence="20 21">NtB2</strain>
    </source>
</reference>
<dbReference type="Pfam" id="PF03483">
    <property type="entry name" value="B3_4"/>
    <property type="match status" value="1"/>
</dbReference>
<proteinExistence type="inferred from homology"/>
<dbReference type="Gene3D" id="3.30.56.10">
    <property type="match status" value="2"/>
</dbReference>
<feature type="domain" description="B5" evidence="19">
    <location>
        <begin position="411"/>
        <end position="486"/>
    </location>
</feature>
<dbReference type="CDD" id="cd02796">
    <property type="entry name" value="tRNA_bind_bactPheRS"/>
    <property type="match status" value="1"/>
</dbReference>
<keyword evidence="11 16" id="KW-0694">RNA-binding</keyword>
<dbReference type="InterPro" id="IPR005147">
    <property type="entry name" value="tRNA_synthase_B5-dom"/>
</dbReference>
<dbReference type="HAMAP" id="MF_00283">
    <property type="entry name" value="Phe_tRNA_synth_beta1"/>
    <property type="match status" value="1"/>
</dbReference>
<evidence type="ECO:0000256" key="12">
    <source>
        <dbReference type="ARBA" id="ARBA00022917"/>
    </source>
</evidence>
<feature type="domain" description="FDX-ACB" evidence="18">
    <location>
        <begin position="710"/>
        <end position="803"/>
    </location>
</feature>
<dbReference type="InterPro" id="IPR045864">
    <property type="entry name" value="aa-tRNA-synth_II/BPL/LPL"/>
</dbReference>
<dbReference type="GO" id="GO:0006432">
    <property type="term" value="P:phenylalanyl-tRNA aminoacylation"/>
    <property type="evidence" value="ECO:0007669"/>
    <property type="project" value="UniProtKB-UniRule"/>
</dbReference>
<dbReference type="SUPFAM" id="SSF46955">
    <property type="entry name" value="Putative DNA-binding domain"/>
    <property type="match status" value="1"/>
</dbReference>
<dbReference type="Pfam" id="PF03147">
    <property type="entry name" value="FDX-ACB"/>
    <property type="match status" value="1"/>
</dbReference>
<evidence type="ECO:0000259" key="18">
    <source>
        <dbReference type="PROSITE" id="PS51447"/>
    </source>
</evidence>
<evidence type="ECO:0000256" key="16">
    <source>
        <dbReference type="PROSITE-ProRule" id="PRU00209"/>
    </source>
</evidence>
<dbReference type="InterPro" id="IPR012340">
    <property type="entry name" value="NA-bd_OB-fold"/>
</dbReference>
<evidence type="ECO:0000256" key="10">
    <source>
        <dbReference type="ARBA" id="ARBA00022842"/>
    </source>
</evidence>